<keyword evidence="7 9" id="KW-0012">Acyltransferase</keyword>
<keyword evidence="1" id="KW-0963">Cytoplasm</keyword>
<accession>A0A3S9P5A5</accession>
<dbReference type="InterPro" id="IPR011004">
    <property type="entry name" value="Trimer_LpxA-like_sf"/>
</dbReference>
<evidence type="ECO:0000259" key="8">
    <source>
        <dbReference type="Pfam" id="PF13720"/>
    </source>
</evidence>
<keyword evidence="10" id="KW-1185">Reference proteome</keyword>
<dbReference type="InterPro" id="IPR037157">
    <property type="entry name" value="Acetyltransf_C_sf"/>
</dbReference>
<keyword evidence="5" id="KW-0677">Repeat</keyword>
<protein>
    <submittedName>
        <fullName evidence="9">Acyl-ACP--UDP-N-acetylglucosamine O-acyltransferase</fullName>
        <ecNumber evidence="9">2.3.1.129</ecNumber>
    </submittedName>
</protein>
<dbReference type="NCBIfam" id="TIGR01852">
    <property type="entry name" value="lipid_A_lpxA"/>
    <property type="match status" value="1"/>
</dbReference>
<dbReference type="PIRSF" id="PIRSF000456">
    <property type="entry name" value="UDP-GlcNAc_acltr"/>
    <property type="match status" value="1"/>
</dbReference>
<dbReference type="EC" id="2.3.1.129" evidence="9"/>
<evidence type="ECO:0000256" key="1">
    <source>
        <dbReference type="ARBA" id="ARBA00022490"/>
    </source>
</evidence>
<sequence>MSKNPYTEKYPMTNIHPDAKIADTVVVEPFATIQGDVEIGEGTWIGPNAVIMDGARVGKNVKVFPGAVISGIPQDLKFQGENTLTFIGDNTTLRECVTVSRGTTDKMKTVVGKNCMLMAYVHIAHDVIMGDNCILSNSTQIAGHVEIADHVIIAGTAAVHQFVKIGEHAFIAGGSLVRKDVPPYVKAAREPLSYCGINSVGLRRRGFDSDALQEVHEMYRLIYTRGFTMAEATRQLEEELEQTDERDVILQFLKNSERGIIKGY</sequence>
<keyword evidence="2" id="KW-0444">Lipid biosynthesis</keyword>
<dbReference type="Pfam" id="PF13720">
    <property type="entry name" value="Acetyltransf_11"/>
    <property type="match status" value="1"/>
</dbReference>
<evidence type="ECO:0000256" key="6">
    <source>
        <dbReference type="ARBA" id="ARBA00023098"/>
    </source>
</evidence>
<dbReference type="PANTHER" id="PTHR43480">
    <property type="entry name" value="ACYL-[ACYL-CARRIER-PROTEIN]--UDP-N-ACETYLGLUCOSAMINE O-ACYLTRANSFERASE"/>
    <property type="match status" value="1"/>
</dbReference>
<organism evidence="9 10">
    <name type="scientific">Flammeovirga pectinis</name>
    <dbReference type="NCBI Taxonomy" id="2494373"/>
    <lineage>
        <taxon>Bacteria</taxon>
        <taxon>Pseudomonadati</taxon>
        <taxon>Bacteroidota</taxon>
        <taxon>Cytophagia</taxon>
        <taxon>Cytophagales</taxon>
        <taxon>Flammeovirgaceae</taxon>
        <taxon>Flammeovirga</taxon>
    </lineage>
</organism>
<dbReference type="Pfam" id="PF00132">
    <property type="entry name" value="Hexapep"/>
    <property type="match status" value="2"/>
</dbReference>
<dbReference type="PANTHER" id="PTHR43480:SF1">
    <property type="entry name" value="ACYL-[ACYL-CARRIER-PROTEIN]--UDP-N-ACETYLGLUCOSAMINE O-ACYLTRANSFERASE, MITOCHONDRIAL-RELATED"/>
    <property type="match status" value="1"/>
</dbReference>
<dbReference type="KEGG" id="fll:EI427_14160"/>
<dbReference type="EMBL" id="CP034562">
    <property type="protein sequence ID" value="AZQ63343.1"/>
    <property type="molecule type" value="Genomic_DNA"/>
</dbReference>
<feature type="domain" description="UDP N-acetylglucosamine O-acyltransferase C-terminal" evidence="8">
    <location>
        <begin position="180"/>
        <end position="261"/>
    </location>
</feature>
<dbReference type="Gene3D" id="1.20.1180.10">
    <property type="entry name" value="Udp N-acetylglucosamine O-acyltransferase, C-terminal domain"/>
    <property type="match status" value="1"/>
</dbReference>
<dbReference type="InterPro" id="IPR029098">
    <property type="entry name" value="Acetyltransf_C"/>
</dbReference>
<dbReference type="InterPro" id="IPR018357">
    <property type="entry name" value="Hexapep_transf_CS"/>
</dbReference>
<keyword evidence="4 9" id="KW-0808">Transferase</keyword>
<evidence type="ECO:0000313" key="9">
    <source>
        <dbReference type="EMBL" id="AZQ63343.1"/>
    </source>
</evidence>
<reference evidence="9 10" key="1">
    <citation type="submission" date="2018-12" db="EMBL/GenBank/DDBJ databases">
        <title>Flammeovirga pectinis sp. nov., isolated from the gut of the Korean scallop, Patinopecten yessoensis.</title>
        <authorList>
            <person name="Bae J.-W."/>
            <person name="Jeong Y.-S."/>
            <person name="Kang W."/>
        </authorList>
    </citation>
    <scope>NUCLEOTIDE SEQUENCE [LARGE SCALE GENOMIC DNA]</scope>
    <source>
        <strain evidence="9 10">L12M1</strain>
    </source>
</reference>
<evidence type="ECO:0000256" key="7">
    <source>
        <dbReference type="ARBA" id="ARBA00023315"/>
    </source>
</evidence>
<keyword evidence="6" id="KW-0443">Lipid metabolism</keyword>
<evidence type="ECO:0000256" key="3">
    <source>
        <dbReference type="ARBA" id="ARBA00022556"/>
    </source>
</evidence>
<dbReference type="PROSITE" id="PS00101">
    <property type="entry name" value="HEXAPEP_TRANSFERASES"/>
    <property type="match status" value="1"/>
</dbReference>
<dbReference type="CDD" id="cd03351">
    <property type="entry name" value="LbH_UDP-GlcNAc_AT"/>
    <property type="match status" value="1"/>
</dbReference>
<dbReference type="InterPro" id="IPR001451">
    <property type="entry name" value="Hexapep"/>
</dbReference>
<gene>
    <name evidence="9" type="ORF">EI427_14160</name>
</gene>
<name>A0A3S9P5A5_9BACT</name>
<dbReference type="OrthoDB" id="9807278at2"/>
<dbReference type="NCBIfam" id="NF003657">
    <property type="entry name" value="PRK05289.1"/>
    <property type="match status" value="1"/>
</dbReference>
<keyword evidence="3" id="KW-0441">Lipid A biosynthesis</keyword>
<proteinExistence type="predicted"/>
<evidence type="ECO:0000256" key="2">
    <source>
        <dbReference type="ARBA" id="ARBA00022516"/>
    </source>
</evidence>
<dbReference type="Proteomes" id="UP000267268">
    <property type="component" value="Chromosome 1"/>
</dbReference>
<dbReference type="InterPro" id="IPR010137">
    <property type="entry name" value="Lipid_A_LpxA"/>
</dbReference>
<evidence type="ECO:0000256" key="5">
    <source>
        <dbReference type="ARBA" id="ARBA00022737"/>
    </source>
</evidence>
<evidence type="ECO:0000313" key="10">
    <source>
        <dbReference type="Proteomes" id="UP000267268"/>
    </source>
</evidence>
<dbReference type="SUPFAM" id="SSF51161">
    <property type="entry name" value="Trimeric LpxA-like enzymes"/>
    <property type="match status" value="1"/>
</dbReference>
<evidence type="ECO:0000256" key="4">
    <source>
        <dbReference type="ARBA" id="ARBA00022679"/>
    </source>
</evidence>
<dbReference type="GO" id="GO:0008780">
    <property type="term" value="F:acyl-[acyl-carrier-protein]-UDP-N-acetylglucosamine O-acyltransferase activity"/>
    <property type="evidence" value="ECO:0007669"/>
    <property type="project" value="UniProtKB-EC"/>
</dbReference>
<dbReference type="GO" id="GO:0016020">
    <property type="term" value="C:membrane"/>
    <property type="evidence" value="ECO:0007669"/>
    <property type="project" value="GOC"/>
</dbReference>
<dbReference type="Gene3D" id="2.160.10.10">
    <property type="entry name" value="Hexapeptide repeat proteins"/>
    <property type="match status" value="1"/>
</dbReference>
<dbReference type="AlphaFoldDB" id="A0A3S9P5A5"/>
<dbReference type="GO" id="GO:0009245">
    <property type="term" value="P:lipid A biosynthetic process"/>
    <property type="evidence" value="ECO:0007669"/>
    <property type="project" value="UniProtKB-KW"/>
</dbReference>
<dbReference type="RefSeq" id="WP_126615741.1">
    <property type="nucleotide sequence ID" value="NZ_CP034562.1"/>
</dbReference>